<dbReference type="AlphaFoldDB" id="A0A380IFG3"/>
<name>A0A380IFG3_STRAI</name>
<evidence type="ECO:0000313" key="5">
    <source>
        <dbReference type="Proteomes" id="UP000255213"/>
    </source>
</evidence>
<dbReference type="CDD" id="cd04301">
    <property type="entry name" value="NAT_SF"/>
    <property type="match status" value="1"/>
</dbReference>
<dbReference type="PANTHER" id="PTHR43877:SF2">
    <property type="entry name" value="AMINOALKYLPHOSPHONATE N-ACETYLTRANSFERASE-RELATED"/>
    <property type="match status" value="1"/>
</dbReference>
<proteinExistence type="predicted"/>
<accession>A0A380IFG3</accession>
<keyword evidence="1 4" id="KW-0808">Transferase</keyword>
<evidence type="ECO:0000256" key="2">
    <source>
        <dbReference type="ARBA" id="ARBA00023315"/>
    </source>
</evidence>
<dbReference type="EMBL" id="UHEN01000001">
    <property type="protein sequence ID" value="SUN07562.1"/>
    <property type="molecule type" value="Genomic_DNA"/>
</dbReference>
<reference evidence="4 5" key="1">
    <citation type="submission" date="2018-06" db="EMBL/GenBank/DDBJ databases">
        <authorList>
            <consortium name="Pathogen Informatics"/>
            <person name="Doyle S."/>
        </authorList>
    </citation>
    <scope>NUCLEOTIDE SEQUENCE [LARGE SCALE GENOMIC DNA]</scope>
    <source>
        <strain evidence="4 5">NCTC12957</strain>
    </source>
</reference>
<feature type="domain" description="N-acetyltransferase" evidence="3">
    <location>
        <begin position="1"/>
        <end position="148"/>
    </location>
</feature>
<gene>
    <name evidence="4" type="ORF">NCTC12957_01258</name>
</gene>
<dbReference type="InterPro" id="IPR016181">
    <property type="entry name" value="Acyl_CoA_acyltransferase"/>
</dbReference>
<dbReference type="Gene3D" id="3.40.630.30">
    <property type="match status" value="1"/>
</dbReference>
<protein>
    <submittedName>
        <fullName evidence="4">Acetyltransferase</fullName>
    </submittedName>
</protein>
<dbReference type="Proteomes" id="UP000255213">
    <property type="component" value="Unassembled WGS sequence"/>
</dbReference>
<dbReference type="PROSITE" id="PS51186">
    <property type="entry name" value="GNAT"/>
    <property type="match status" value="1"/>
</dbReference>
<dbReference type="PANTHER" id="PTHR43877">
    <property type="entry name" value="AMINOALKYLPHOSPHONATE N-ACETYLTRANSFERASE-RELATED-RELATED"/>
    <property type="match status" value="1"/>
</dbReference>
<sequence>MIRTYQEEDAVACQQLLSELGYPSQLADLQGRFRQLLAKQEYDLLVFEQGGQVIGLIGYAQMYFFERSGTYLRILALVVDSKYRKQGVATALLDKVKAIGKEAGCQALALNSGLGNDRQIAHRFYEHYGFEKKAIGFAYQLEEKEYGE</sequence>
<dbReference type="Pfam" id="PF00583">
    <property type="entry name" value="Acetyltransf_1"/>
    <property type="match status" value="1"/>
</dbReference>
<dbReference type="GO" id="GO:0016747">
    <property type="term" value="F:acyltransferase activity, transferring groups other than amino-acyl groups"/>
    <property type="evidence" value="ECO:0007669"/>
    <property type="project" value="InterPro"/>
</dbReference>
<dbReference type="InterPro" id="IPR000182">
    <property type="entry name" value="GNAT_dom"/>
</dbReference>
<dbReference type="SUPFAM" id="SSF55729">
    <property type="entry name" value="Acyl-CoA N-acyltransferases (Nat)"/>
    <property type="match status" value="1"/>
</dbReference>
<evidence type="ECO:0000313" key="4">
    <source>
        <dbReference type="EMBL" id="SUN07562.1"/>
    </source>
</evidence>
<keyword evidence="2" id="KW-0012">Acyltransferase</keyword>
<evidence type="ECO:0000256" key="1">
    <source>
        <dbReference type="ARBA" id="ARBA00022679"/>
    </source>
</evidence>
<evidence type="ECO:0000259" key="3">
    <source>
        <dbReference type="PROSITE" id="PS51186"/>
    </source>
</evidence>
<organism evidence="4 5">
    <name type="scientific">Streptococcus acidominimus</name>
    <dbReference type="NCBI Taxonomy" id="1326"/>
    <lineage>
        <taxon>Bacteria</taxon>
        <taxon>Bacillati</taxon>
        <taxon>Bacillota</taxon>
        <taxon>Bacilli</taxon>
        <taxon>Lactobacillales</taxon>
        <taxon>Streptococcaceae</taxon>
        <taxon>Streptococcus</taxon>
    </lineage>
</organism>
<dbReference type="InterPro" id="IPR050832">
    <property type="entry name" value="Bact_Acetyltransf"/>
</dbReference>